<accession>A0A1B1LQV7</accession>
<keyword evidence="1" id="KW-0472">Membrane</keyword>
<feature type="transmembrane region" description="Helical" evidence="1">
    <location>
        <begin position="16"/>
        <end position="32"/>
    </location>
</feature>
<proteinExistence type="predicted"/>
<evidence type="ECO:0000256" key="1">
    <source>
        <dbReference type="SAM" id="Phobius"/>
    </source>
</evidence>
<name>A0A1B1LQV7_KLEPN</name>
<geneLocation type="plasmid" evidence="2">
    <name>pKP04VIM</name>
</geneLocation>
<keyword evidence="1" id="KW-0812">Transmembrane</keyword>
<dbReference type="RefSeq" id="WP_017900912.1">
    <property type="nucleotide sequence ID" value="NZ_AP018583.1"/>
</dbReference>
<organism evidence="2">
    <name type="scientific">Klebsiella pneumoniae</name>
    <dbReference type="NCBI Taxonomy" id="573"/>
    <lineage>
        <taxon>Bacteria</taxon>
        <taxon>Pseudomonadati</taxon>
        <taxon>Pseudomonadota</taxon>
        <taxon>Gammaproteobacteria</taxon>
        <taxon>Enterobacterales</taxon>
        <taxon>Enterobacteriaceae</taxon>
        <taxon>Klebsiella/Raoultella group</taxon>
        <taxon>Klebsiella</taxon>
        <taxon>Klebsiella pneumoniae complex</taxon>
    </lineage>
</organism>
<keyword evidence="1" id="KW-1133">Transmembrane helix</keyword>
<dbReference type="AlphaFoldDB" id="A0A1B1LQV7"/>
<evidence type="ECO:0000313" key="2">
    <source>
        <dbReference type="EMBL" id="ANS55419.1"/>
    </source>
</evidence>
<dbReference type="EMBL" id="KU318421">
    <property type="protein sequence ID" value="ANS55419.1"/>
    <property type="molecule type" value="Genomic_DNA"/>
</dbReference>
<sequence>MMYELFGFDLADFKELFYVFCLAVLVYRYITVGRKHPLFRSTAKSEQSSENSVISSQASLPDSFRIRHWDMSDPRSNEYNYNMKRNEEIFSPDDK</sequence>
<dbReference type="GeneID" id="93756993"/>
<keyword evidence="2" id="KW-0614">Plasmid</keyword>
<protein>
    <submittedName>
        <fullName evidence="2">Uncharacterized protein</fullName>
    </submittedName>
</protein>
<reference evidence="2" key="1">
    <citation type="submission" date="2015-12" db="EMBL/GenBank/DDBJ databases">
        <title>Klebsiella pneumoniae strain KP04 plasmid pKP04VIM, complete sequence.</title>
        <authorList>
            <person name="Li R."/>
            <person name="Lin D."/>
            <person name="Chen C."/>
        </authorList>
    </citation>
    <scope>NUCLEOTIDE SEQUENCE</scope>
    <source>
        <plasmid evidence="2">pKP04VIM</plasmid>
    </source>
</reference>